<evidence type="ECO:0000313" key="3">
    <source>
        <dbReference type="EMBL" id="MFC4337071.1"/>
    </source>
</evidence>
<dbReference type="PRINTS" id="PR00080">
    <property type="entry name" value="SDRFAMILY"/>
</dbReference>
<dbReference type="PANTHER" id="PTHR42760:SF133">
    <property type="entry name" value="3-OXOACYL-[ACYL-CARRIER-PROTEIN] REDUCTASE"/>
    <property type="match status" value="1"/>
</dbReference>
<reference evidence="4" key="1">
    <citation type="journal article" date="2019" name="Int. J. Syst. Evol. Microbiol.">
        <title>The Global Catalogue of Microorganisms (GCM) 10K type strain sequencing project: providing services to taxonomists for standard genome sequencing and annotation.</title>
        <authorList>
            <consortium name="The Broad Institute Genomics Platform"/>
            <consortium name="The Broad Institute Genome Sequencing Center for Infectious Disease"/>
            <person name="Wu L."/>
            <person name="Ma J."/>
        </authorList>
    </citation>
    <scope>NUCLEOTIDE SEQUENCE [LARGE SCALE GENOMIC DNA]</scope>
    <source>
        <strain evidence="4">IBRC-M 10908</strain>
    </source>
</reference>
<dbReference type="Pfam" id="PF13561">
    <property type="entry name" value="adh_short_C2"/>
    <property type="match status" value="1"/>
</dbReference>
<keyword evidence="2" id="KW-0560">Oxidoreductase</keyword>
<evidence type="ECO:0000256" key="1">
    <source>
        <dbReference type="ARBA" id="ARBA00006484"/>
    </source>
</evidence>
<proteinExistence type="inferred from homology"/>
<gene>
    <name evidence="3" type="ORF">ACFPET_17860</name>
</gene>
<comment type="caution">
    <text evidence="3">The sequence shown here is derived from an EMBL/GenBank/DDBJ whole genome shotgun (WGS) entry which is preliminary data.</text>
</comment>
<name>A0ABV8U2L6_9ACTN</name>
<keyword evidence="4" id="KW-1185">Reference proteome</keyword>
<dbReference type="EMBL" id="JBHSDK010000028">
    <property type="protein sequence ID" value="MFC4337071.1"/>
    <property type="molecule type" value="Genomic_DNA"/>
</dbReference>
<dbReference type="PRINTS" id="PR00081">
    <property type="entry name" value="GDHRDH"/>
</dbReference>
<dbReference type="RefSeq" id="WP_380623649.1">
    <property type="nucleotide sequence ID" value="NZ_JBHSDK010000028.1"/>
</dbReference>
<dbReference type="PANTHER" id="PTHR42760">
    <property type="entry name" value="SHORT-CHAIN DEHYDROGENASES/REDUCTASES FAMILY MEMBER"/>
    <property type="match status" value="1"/>
</dbReference>
<accession>A0ABV8U2L6</accession>
<dbReference type="InterPro" id="IPR036291">
    <property type="entry name" value="NAD(P)-bd_dom_sf"/>
</dbReference>
<comment type="similarity">
    <text evidence="1">Belongs to the short-chain dehydrogenases/reductases (SDR) family.</text>
</comment>
<protein>
    <submittedName>
        <fullName evidence="3">SDR family oxidoreductase</fullName>
    </submittedName>
</protein>
<organism evidence="3 4">
    <name type="scientific">Salininema proteolyticum</name>
    <dbReference type="NCBI Taxonomy" id="1607685"/>
    <lineage>
        <taxon>Bacteria</taxon>
        <taxon>Bacillati</taxon>
        <taxon>Actinomycetota</taxon>
        <taxon>Actinomycetes</taxon>
        <taxon>Glycomycetales</taxon>
        <taxon>Glycomycetaceae</taxon>
        <taxon>Salininema</taxon>
    </lineage>
</organism>
<dbReference type="SUPFAM" id="SSF51735">
    <property type="entry name" value="NAD(P)-binding Rossmann-fold domains"/>
    <property type="match status" value="1"/>
</dbReference>
<dbReference type="Gene3D" id="3.40.50.720">
    <property type="entry name" value="NAD(P)-binding Rossmann-like Domain"/>
    <property type="match status" value="1"/>
</dbReference>
<evidence type="ECO:0000313" key="4">
    <source>
        <dbReference type="Proteomes" id="UP001595823"/>
    </source>
</evidence>
<evidence type="ECO:0000256" key="2">
    <source>
        <dbReference type="ARBA" id="ARBA00023002"/>
    </source>
</evidence>
<dbReference type="InterPro" id="IPR002347">
    <property type="entry name" value="SDR_fam"/>
</dbReference>
<dbReference type="Proteomes" id="UP001595823">
    <property type="component" value="Unassembled WGS sequence"/>
</dbReference>
<sequence length="261" mass="26838">MDLGLEGKTAIVTGASRGIGLATVKELKKEGVRVVGASRTIPAELEEAAEATVSADLSTPEGAAAVVEAAEKLGGVDLLVNNVGGGDAADLELGGILDTDDGQWKKMLDLNLYSAVWTTKAALPSLLERRGAIVTVSTINSRVPAGSPVGYGESKAALSAFTKRLSEEFGPKGVRVNTVSPGVTLTSLWQGEDSFGAKVAEGNGATLDQLLEALPEQFGISTGRLAEPEDMAATIAFLLSERAVGIHGTDVVADGGTLKHW</sequence>
<dbReference type="CDD" id="cd05233">
    <property type="entry name" value="SDR_c"/>
    <property type="match status" value="1"/>
</dbReference>